<evidence type="ECO:0000313" key="1">
    <source>
        <dbReference type="EMBL" id="KAJ3581385.1"/>
    </source>
</evidence>
<dbReference type="OrthoDB" id="6512834at2759"/>
<gene>
    <name evidence="1" type="ORF">NHX12_016700</name>
</gene>
<keyword evidence="2" id="KW-1185">Reference proteome</keyword>
<name>A0A9Q0D3W6_9TELE</name>
<dbReference type="AlphaFoldDB" id="A0A9Q0D3W6"/>
<comment type="caution">
    <text evidence="1">The sequence shown here is derived from an EMBL/GenBank/DDBJ whole genome shotgun (WGS) entry which is preliminary data.</text>
</comment>
<protein>
    <submittedName>
        <fullName evidence="1">Uncharacterized protein</fullName>
    </submittedName>
</protein>
<dbReference type="Proteomes" id="UP001148018">
    <property type="component" value="Unassembled WGS sequence"/>
</dbReference>
<proteinExistence type="predicted"/>
<dbReference type="EMBL" id="JANIIK010002820">
    <property type="protein sequence ID" value="KAJ3581385.1"/>
    <property type="molecule type" value="Genomic_DNA"/>
</dbReference>
<organism evidence="1 2">
    <name type="scientific">Muraenolepis orangiensis</name>
    <name type="common">Patagonian moray cod</name>
    <dbReference type="NCBI Taxonomy" id="630683"/>
    <lineage>
        <taxon>Eukaryota</taxon>
        <taxon>Metazoa</taxon>
        <taxon>Chordata</taxon>
        <taxon>Craniata</taxon>
        <taxon>Vertebrata</taxon>
        <taxon>Euteleostomi</taxon>
        <taxon>Actinopterygii</taxon>
        <taxon>Neopterygii</taxon>
        <taxon>Teleostei</taxon>
        <taxon>Neoteleostei</taxon>
        <taxon>Acanthomorphata</taxon>
        <taxon>Zeiogadaria</taxon>
        <taxon>Gadariae</taxon>
        <taxon>Gadiformes</taxon>
        <taxon>Muraenolepidoidei</taxon>
        <taxon>Muraenolepididae</taxon>
        <taxon>Muraenolepis</taxon>
    </lineage>
</organism>
<reference evidence="1" key="1">
    <citation type="submission" date="2022-07" db="EMBL/GenBank/DDBJ databases">
        <title>Chromosome-level genome of Muraenolepis orangiensis.</title>
        <authorList>
            <person name="Kim J."/>
        </authorList>
    </citation>
    <scope>NUCLEOTIDE SEQUENCE</scope>
    <source>
        <strain evidence="1">KU_S4_2022</strain>
        <tissue evidence="1">Muscle</tissue>
    </source>
</reference>
<evidence type="ECO:0000313" key="2">
    <source>
        <dbReference type="Proteomes" id="UP001148018"/>
    </source>
</evidence>
<accession>A0A9Q0D3W6</accession>
<sequence>MKGMQVGLLIGDEGDAIPHEVFNVADVVEETIAQHNLKYVACSFSMLMGIIYCVHLEYPQDMKCCFEVLQRVVMKIKPLPEYTD</sequence>